<dbReference type="OrthoDB" id="10557155at2759"/>
<dbReference type="AlphaFoldDB" id="A0A517LQA7"/>
<dbReference type="EMBL" id="CP042202">
    <property type="protein sequence ID" value="QDS77822.1"/>
    <property type="molecule type" value="Genomic_DNA"/>
</dbReference>
<proteinExistence type="predicted"/>
<reference evidence="1 2" key="1">
    <citation type="submission" date="2019-07" db="EMBL/GenBank/DDBJ databases">
        <title>Finished genome of Venturia effusa.</title>
        <authorList>
            <person name="Young C.A."/>
            <person name="Cox M.P."/>
            <person name="Ganley A.R.D."/>
            <person name="David W.J."/>
        </authorList>
    </citation>
    <scope>NUCLEOTIDE SEQUENCE [LARGE SCALE GENOMIC DNA]</scope>
    <source>
        <strain evidence="2">albino</strain>
    </source>
</reference>
<dbReference type="Proteomes" id="UP000316270">
    <property type="component" value="Chromosome 18"/>
</dbReference>
<evidence type="ECO:0000313" key="1">
    <source>
        <dbReference type="EMBL" id="QDS77822.1"/>
    </source>
</evidence>
<protein>
    <submittedName>
        <fullName evidence="1">Uncharacterized protein</fullName>
    </submittedName>
</protein>
<evidence type="ECO:0000313" key="2">
    <source>
        <dbReference type="Proteomes" id="UP000316270"/>
    </source>
</evidence>
<keyword evidence="2" id="KW-1185">Reference proteome</keyword>
<sequence>MEVNSQTGRAHLKRKCTTGTNVVTRASKKTRRTSAKSKLERKDKHGAAIVLSLPNEIVDSIAASMSRTNDIAMMTRVSKTFLASMSKKLYSSSHIAKINNDLMTLALFTRTISTNTVLASQIRDMELGSNERQSFVSKNRAAKFREISRDSTFRHALKRISVTHLFRDFGTTAALFDDFSAILISSLSHLQNLTLYLRTKHGDKDGNMIGDQTVRTQSLDQLVSKQLSGLKTLSVFSTDQCVAVPKFVSSLLQITGLQLYSTNYVIPEYLPTTNITTLEMRTARLSLNTKHLFSSSAFFRGAAKLQTLIIETYYLDDLYRSRPEQVTKLVVFETPRMFCEWNELKANPFLDRLESLHLHCNIISNKARHLDLLIGHPGSWIKLLGTSLKTLCIFGMENFLLGAGIDPALNSTVFGKELSRIRGAHSRLPFLGPIQFKARIVKDNAMAETAIREGFDEIKTICGNIPVELLIEYR</sequence>
<accession>A0A517LQA7</accession>
<dbReference type="SUPFAM" id="SSF52047">
    <property type="entry name" value="RNI-like"/>
    <property type="match status" value="1"/>
</dbReference>
<gene>
    <name evidence="1" type="ORF">FKW77_006040</name>
</gene>
<name>A0A517LQA7_9PEZI</name>
<organism evidence="1 2">
    <name type="scientific">Venturia effusa</name>
    <dbReference type="NCBI Taxonomy" id="50376"/>
    <lineage>
        <taxon>Eukaryota</taxon>
        <taxon>Fungi</taxon>
        <taxon>Dikarya</taxon>
        <taxon>Ascomycota</taxon>
        <taxon>Pezizomycotina</taxon>
        <taxon>Dothideomycetes</taxon>
        <taxon>Pleosporomycetidae</taxon>
        <taxon>Venturiales</taxon>
        <taxon>Venturiaceae</taxon>
        <taxon>Venturia</taxon>
    </lineage>
</organism>